<dbReference type="NCBIfam" id="TIGR00707">
    <property type="entry name" value="argD"/>
    <property type="match status" value="1"/>
</dbReference>
<dbReference type="UniPathway" id="UPA00068">
    <property type="reaction ID" value="UER00109"/>
</dbReference>
<comment type="similarity">
    <text evidence="5">Belongs to the class-III pyridoxal-phosphate-dependent aminotransferase family. ArgD subfamily.</text>
</comment>
<dbReference type="GO" id="GO:0003992">
    <property type="term" value="F:N2-acetyl-L-ornithine:2-oxoglutarate 5-aminotransferase activity"/>
    <property type="evidence" value="ECO:0007669"/>
    <property type="project" value="UniProtKB-UniRule"/>
</dbReference>
<sequence length="397" mass="42918">MNENTQNQYDSYLIHNYGAPAISLVSGKGASVQDDQGREYLDFTSGIAVNALGHSHPDWVESVSKQAGTLIHCSNLFATPKQGELAERLSRYTPKGRFLFCNSGTEANEALIKLARLHGRALAGEEGKRYTVITAENAFHGRTFGGMAATPQEKIQNGFRPMLPGFRHAKLNDIDSFAEQIDDEVCAVLLETIQGESGINPAKPEFLRDLRALCTERNVLLLIDEVQCGVGRSGKFYAYEYAGIEPDAIGMAKGLAGGFPIGAIWVAEAYADLFTPGSHGTTFGGTPLACSAALAVLDVIEKENLLERITRQSEAWHQELRNLAAKLPHKIKQVRGLGYLVGVGLTEPPLPVVAKLREAGLLTAPAGNNTVRLIPPLIATEAELQKATQILEQVLSD</sequence>
<accession>A0A7X1E4C5</accession>
<evidence type="ECO:0000256" key="4">
    <source>
        <dbReference type="ARBA" id="ARBA00022898"/>
    </source>
</evidence>
<dbReference type="EMBL" id="JACHVA010000076">
    <property type="protein sequence ID" value="MBC2601848.1"/>
    <property type="molecule type" value="Genomic_DNA"/>
</dbReference>
<evidence type="ECO:0000256" key="5">
    <source>
        <dbReference type="HAMAP-Rule" id="MF_01107"/>
    </source>
</evidence>
<dbReference type="AlphaFoldDB" id="A0A7X1E4C5"/>
<dbReference type="InterPro" id="IPR015421">
    <property type="entry name" value="PyrdxlP-dep_Trfase_major"/>
</dbReference>
<dbReference type="GO" id="GO:0030170">
    <property type="term" value="F:pyridoxal phosphate binding"/>
    <property type="evidence" value="ECO:0007669"/>
    <property type="project" value="InterPro"/>
</dbReference>
<dbReference type="InterPro" id="IPR004636">
    <property type="entry name" value="AcOrn/SuccOrn_fam"/>
</dbReference>
<dbReference type="InterPro" id="IPR050103">
    <property type="entry name" value="Class-III_PLP-dep_AT"/>
</dbReference>
<dbReference type="Gene3D" id="3.90.1150.10">
    <property type="entry name" value="Aspartate Aminotransferase, domain 1"/>
    <property type="match status" value="1"/>
</dbReference>
<dbReference type="CDD" id="cd00610">
    <property type="entry name" value="OAT_like"/>
    <property type="match status" value="1"/>
</dbReference>
<comment type="cofactor">
    <cofactor evidence="5">
        <name>pyridoxal 5'-phosphate</name>
        <dbReference type="ChEBI" id="CHEBI:597326"/>
    </cofactor>
    <text evidence="5">Binds 1 pyridoxal phosphate per subunit.</text>
</comment>
<comment type="catalytic activity">
    <reaction evidence="5">
        <text>N(2)-acetyl-L-ornithine + 2-oxoglutarate = N-acetyl-L-glutamate 5-semialdehyde + L-glutamate</text>
        <dbReference type="Rhea" id="RHEA:18049"/>
        <dbReference type="ChEBI" id="CHEBI:16810"/>
        <dbReference type="ChEBI" id="CHEBI:29123"/>
        <dbReference type="ChEBI" id="CHEBI:29985"/>
        <dbReference type="ChEBI" id="CHEBI:57805"/>
        <dbReference type="EC" id="2.6.1.11"/>
    </reaction>
</comment>
<feature type="binding site" evidence="5">
    <location>
        <position position="282"/>
    </location>
    <ligand>
        <name>pyridoxal 5'-phosphate</name>
        <dbReference type="ChEBI" id="CHEBI:597326"/>
    </ligand>
</feature>
<comment type="pathway">
    <text evidence="5">Amino-acid biosynthesis; L-arginine biosynthesis; N(2)-acetyl-L-ornithine from L-glutamate: step 4/4.</text>
</comment>
<comment type="miscellaneous">
    <text evidence="5">May also have succinyldiaminopimelate aminotransferase activity, thus carrying out the corresponding step in lysine biosynthesis.</text>
</comment>
<dbReference type="SUPFAM" id="SSF53383">
    <property type="entry name" value="PLP-dependent transferases"/>
    <property type="match status" value="1"/>
</dbReference>
<keyword evidence="3 5" id="KW-0808">Transferase</keyword>
<keyword evidence="5" id="KW-0963">Cytoplasm</keyword>
<comment type="subcellular location">
    <subcellularLocation>
        <location evidence="5">Cytoplasm</location>
    </subcellularLocation>
</comment>
<dbReference type="NCBIfam" id="NF002325">
    <property type="entry name" value="PRK01278.1"/>
    <property type="match status" value="1"/>
</dbReference>
<dbReference type="InterPro" id="IPR015422">
    <property type="entry name" value="PyrdxlP-dep_Trfase_small"/>
</dbReference>
<keyword evidence="2 5" id="KW-0028">Amino-acid biosynthesis</keyword>
<reference evidence="6 7" key="1">
    <citation type="submission" date="2020-07" db="EMBL/GenBank/DDBJ databases">
        <authorList>
            <person name="Feng X."/>
        </authorList>
    </citation>
    <scope>NUCLEOTIDE SEQUENCE [LARGE SCALE GENOMIC DNA]</scope>
    <source>
        <strain evidence="6 7">JCM14086</strain>
    </source>
</reference>
<feature type="binding site" evidence="5">
    <location>
        <position position="281"/>
    </location>
    <ligand>
        <name>N(2)-acetyl-L-ornithine</name>
        <dbReference type="ChEBI" id="CHEBI:57805"/>
    </ligand>
</feature>
<dbReference type="GO" id="GO:0005737">
    <property type="term" value="C:cytoplasm"/>
    <property type="evidence" value="ECO:0007669"/>
    <property type="project" value="UniProtKB-SubCell"/>
</dbReference>
<evidence type="ECO:0000256" key="3">
    <source>
        <dbReference type="ARBA" id="ARBA00022679"/>
    </source>
</evidence>
<dbReference type="InterPro" id="IPR049704">
    <property type="entry name" value="Aminotrans_3_PPA_site"/>
</dbReference>
<feature type="binding site" evidence="5">
    <location>
        <begin position="104"/>
        <end position="105"/>
    </location>
    <ligand>
        <name>pyridoxal 5'-phosphate</name>
        <dbReference type="ChEBI" id="CHEBI:597326"/>
    </ligand>
</feature>
<comment type="caution">
    <text evidence="6">The sequence shown here is derived from an EMBL/GenBank/DDBJ whole genome shotgun (WGS) entry which is preliminary data.</text>
</comment>
<feature type="binding site" evidence="5">
    <location>
        <position position="139"/>
    </location>
    <ligand>
        <name>pyridoxal 5'-phosphate</name>
        <dbReference type="ChEBI" id="CHEBI:597326"/>
    </ligand>
</feature>
<proteinExistence type="inferred from homology"/>
<dbReference type="PANTHER" id="PTHR11986">
    <property type="entry name" value="AMINOTRANSFERASE CLASS III"/>
    <property type="match status" value="1"/>
</dbReference>
<dbReference type="EC" id="2.6.1.11" evidence="5"/>
<dbReference type="Pfam" id="PF00202">
    <property type="entry name" value="Aminotran_3"/>
    <property type="match status" value="1"/>
</dbReference>
<dbReference type="InterPro" id="IPR015424">
    <property type="entry name" value="PyrdxlP-dep_Trfase"/>
</dbReference>
<keyword evidence="5" id="KW-0055">Arginine biosynthesis</keyword>
<dbReference type="InterPro" id="IPR005814">
    <property type="entry name" value="Aminotrans_3"/>
</dbReference>
<feature type="modified residue" description="N6-(pyridoxal phosphate)lysine" evidence="5">
    <location>
        <position position="253"/>
    </location>
</feature>
<feature type="binding site" evidence="5">
    <location>
        <begin position="224"/>
        <end position="227"/>
    </location>
    <ligand>
        <name>pyridoxal 5'-phosphate</name>
        <dbReference type="ChEBI" id="CHEBI:597326"/>
    </ligand>
</feature>
<dbReference type="HAMAP" id="MF_01107">
    <property type="entry name" value="ArgD_aminotrans_3"/>
    <property type="match status" value="1"/>
</dbReference>
<evidence type="ECO:0000256" key="1">
    <source>
        <dbReference type="ARBA" id="ARBA00022576"/>
    </source>
</evidence>
<dbReference type="PIRSF" id="PIRSF000521">
    <property type="entry name" value="Transaminase_4ab_Lys_Orn"/>
    <property type="match status" value="1"/>
</dbReference>
<dbReference type="PROSITE" id="PS00600">
    <property type="entry name" value="AA_TRANSFER_CLASS_3"/>
    <property type="match status" value="1"/>
</dbReference>
<evidence type="ECO:0000313" key="6">
    <source>
        <dbReference type="EMBL" id="MBC2601848.1"/>
    </source>
</evidence>
<keyword evidence="1 5" id="KW-0032">Aminotransferase</keyword>
<evidence type="ECO:0000256" key="2">
    <source>
        <dbReference type="ARBA" id="ARBA00022605"/>
    </source>
</evidence>
<evidence type="ECO:0000313" key="7">
    <source>
        <dbReference type="Proteomes" id="UP000525652"/>
    </source>
</evidence>
<keyword evidence="7" id="KW-1185">Reference proteome</keyword>
<dbReference type="PANTHER" id="PTHR11986:SF79">
    <property type="entry name" value="ACETYLORNITHINE AMINOTRANSFERASE, MITOCHONDRIAL"/>
    <property type="match status" value="1"/>
</dbReference>
<gene>
    <name evidence="5" type="primary">argD</name>
    <name evidence="6" type="ORF">H5P30_08660</name>
</gene>
<dbReference type="GO" id="GO:0042802">
    <property type="term" value="F:identical protein binding"/>
    <property type="evidence" value="ECO:0007669"/>
    <property type="project" value="TreeGrafter"/>
</dbReference>
<comment type="subunit">
    <text evidence="5">Homodimer.</text>
</comment>
<dbReference type="GO" id="GO:0006526">
    <property type="term" value="P:L-arginine biosynthetic process"/>
    <property type="evidence" value="ECO:0007669"/>
    <property type="project" value="UniProtKB-UniRule"/>
</dbReference>
<dbReference type="FunFam" id="3.40.640.10:FF:000004">
    <property type="entry name" value="Acetylornithine aminotransferase"/>
    <property type="match status" value="1"/>
</dbReference>
<dbReference type="Gene3D" id="3.40.640.10">
    <property type="entry name" value="Type I PLP-dependent aspartate aminotransferase-like (Major domain)"/>
    <property type="match status" value="1"/>
</dbReference>
<keyword evidence="4 5" id="KW-0663">Pyridoxal phosphate</keyword>
<dbReference type="Proteomes" id="UP000525652">
    <property type="component" value="Unassembled WGS sequence"/>
</dbReference>
<organism evidence="6 7">
    <name type="scientific">Puniceicoccus vermicola</name>
    <dbReference type="NCBI Taxonomy" id="388746"/>
    <lineage>
        <taxon>Bacteria</taxon>
        <taxon>Pseudomonadati</taxon>
        <taxon>Verrucomicrobiota</taxon>
        <taxon>Opitutia</taxon>
        <taxon>Puniceicoccales</taxon>
        <taxon>Puniceicoccaceae</taxon>
        <taxon>Puniceicoccus</taxon>
    </lineage>
</organism>
<protein>
    <recommendedName>
        <fullName evidence="5">Acetylornithine aminotransferase</fullName>
        <shortName evidence="5">ACOAT</shortName>
        <ecNumber evidence="5">2.6.1.11</ecNumber>
    </recommendedName>
</protein>
<feature type="binding site" evidence="5">
    <location>
        <position position="142"/>
    </location>
    <ligand>
        <name>N(2)-acetyl-L-ornithine</name>
        <dbReference type="ChEBI" id="CHEBI:57805"/>
    </ligand>
</feature>
<name>A0A7X1E4C5_9BACT</name>
<dbReference type="RefSeq" id="WP_185692552.1">
    <property type="nucleotide sequence ID" value="NZ_JACHVA010000076.1"/>
</dbReference>